<dbReference type="EMBL" id="MHCC01000001">
    <property type="protein sequence ID" value="OGY14212.1"/>
    <property type="molecule type" value="Genomic_DNA"/>
</dbReference>
<name>A0A1G1VG75_9BACT</name>
<dbReference type="InterPro" id="IPR036890">
    <property type="entry name" value="HATPase_C_sf"/>
</dbReference>
<dbReference type="Proteomes" id="UP000178659">
    <property type="component" value="Unassembled WGS sequence"/>
</dbReference>
<evidence type="ECO:0008006" key="4">
    <source>
        <dbReference type="Google" id="ProtNLM"/>
    </source>
</evidence>
<evidence type="ECO:0000256" key="1">
    <source>
        <dbReference type="SAM" id="MobiDB-lite"/>
    </source>
</evidence>
<protein>
    <recommendedName>
        <fullName evidence="4">Histidine kinase domain-containing protein</fullName>
    </recommendedName>
</protein>
<organism evidence="2 3">
    <name type="scientific">Candidatus Blackburnbacteria bacterium RIFCSPLOWO2_01_FULL_40_20</name>
    <dbReference type="NCBI Taxonomy" id="1797519"/>
    <lineage>
        <taxon>Bacteria</taxon>
        <taxon>Candidatus Blackburniibacteriota</taxon>
    </lineage>
</organism>
<reference evidence="2 3" key="1">
    <citation type="journal article" date="2016" name="Nat. Commun.">
        <title>Thousands of microbial genomes shed light on interconnected biogeochemical processes in an aquifer system.</title>
        <authorList>
            <person name="Anantharaman K."/>
            <person name="Brown C.T."/>
            <person name="Hug L.A."/>
            <person name="Sharon I."/>
            <person name="Castelle C.J."/>
            <person name="Probst A.J."/>
            <person name="Thomas B.C."/>
            <person name="Singh A."/>
            <person name="Wilkins M.J."/>
            <person name="Karaoz U."/>
            <person name="Brodie E.L."/>
            <person name="Williams K.H."/>
            <person name="Hubbard S.S."/>
            <person name="Banfield J.F."/>
        </authorList>
    </citation>
    <scope>NUCLEOTIDE SEQUENCE [LARGE SCALE GENOMIC DNA]</scope>
</reference>
<accession>A0A1G1VG75</accession>
<dbReference type="SUPFAM" id="SSF55874">
    <property type="entry name" value="ATPase domain of HSP90 chaperone/DNA topoisomerase II/histidine kinase"/>
    <property type="match status" value="1"/>
</dbReference>
<dbReference type="Gene3D" id="3.30.565.10">
    <property type="entry name" value="Histidine kinase-like ATPase, C-terminal domain"/>
    <property type="match status" value="1"/>
</dbReference>
<comment type="caution">
    <text evidence="2">The sequence shown here is derived from an EMBL/GenBank/DDBJ whole genome shotgun (WGS) entry which is preliminary data.</text>
</comment>
<sequence length="394" mass="43659">MTEEETGIKTIPKSSTDSAERESKDHLRVFVAEAGTSEVANSASFEVLRKTLVAINACGRISRAYQENPVKDQFSLLSRTDDIETDSRVLRNICQLAVPSDSTASELLLQQQEERFNEIAHQEELRYGRHFPTETAALIIPDEKTLKELTQTLADLRHDLKNAMCTLLPRVQMARRGINIDIALENINYSFNKVGELTESATSLIEKSYPKEKLSTSDVAAALKECLKKNNPAEKSLSISVIESEESQDSIVIWSQSWISRLAANIAQNTLKAYDARDELSPEKAKGPRILLASMRTTKSENGARCLRIEVDNRAIKMPDEIIKNGFQRGLSFWPGSSLSGEGRGMASDSKTLQEQYGGTIKAENIANQAGEIIGARIIIEVPIVKDAPVAYPY</sequence>
<gene>
    <name evidence="2" type="ORF">A3A77_01900</name>
</gene>
<evidence type="ECO:0000313" key="3">
    <source>
        <dbReference type="Proteomes" id="UP000178659"/>
    </source>
</evidence>
<evidence type="ECO:0000313" key="2">
    <source>
        <dbReference type="EMBL" id="OGY14212.1"/>
    </source>
</evidence>
<feature type="region of interest" description="Disordered" evidence="1">
    <location>
        <begin position="1"/>
        <end position="23"/>
    </location>
</feature>
<proteinExistence type="predicted"/>
<dbReference type="AlphaFoldDB" id="A0A1G1VG75"/>